<dbReference type="InterPro" id="IPR009051">
    <property type="entry name" value="Helical_ferredxn"/>
</dbReference>
<dbReference type="PROSITE" id="PS51379">
    <property type="entry name" value="4FE4S_FER_2"/>
    <property type="match status" value="2"/>
</dbReference>
<dbReference type="GO" id="GO:0051536">
    <property type="term" value="F:iron-sulfur cluster binding"/>
    <property type="evidence" value="ECO:0007669"/>
    <property type="project" value="InterPro"/>
</dbReference>
<dbReference type="AlphaFoldDB" id="X1EZM2"/>
<dbReference type="Pfam" id="PF13183">
    <property type="entry name" value="Fer4_8"/>
    <property type="match status" value="1"/>
</dbReference>
<organism evidence="2">
    <name type="scientific">marine sediment metagenome</name>
    <dbReference type="NCBI Taxonomy" id="412755"/>
    <lineage>
        <taxon>unclassified sequences</taxon>
        <taxon>metagenomes</taxon>
        <taxon>ecological metagenomes</taxon>
    </lineage>
</organism>
<dbReference type="Pfam" id="PF04432">
    <property type="entry name" value="FrhB_FdhB_C"/>
    <property type="match status" value="1"/>
</dbReference>
<comment type="caution">
    <text evidence="2">The sequence shown here is derived from an EMBL/GenBank/DDBJ whole genome shotgun (WGS) entry which is preliminary data.</text>
</comment>
<sequence length="325" mass="36899">MVINIIDDIEKSIRETAKKLLEEGKVDLIIGYTKGSIPLRSGPCFITDASQTDMLVWNQSCNLNLAKYLAKNDDRKIGIISKGCVGRAIVHLIVEKQLNKENITIIGIPCEGVLNRAKIMVEIGDKEIIEANIEDNKIIIKGKDFNKTLPLQDYINQLCITCHYKIPPISDIIIGNKKPEKPPKDDFKDLNEIESKSSNDKMEYFKKELNRCIRCYACREACPMCYCSLCFIDQNKPVWFGKTADISDNFIFHMIRAFHVAGRCVSCGACSSVCPMGIDLNFITRKLEKIVKERFDFESGINLEAPPPMGTHKFDDKQEFMIEED</sequence>
<dbReference type="PROSITE" id="PS00198">
    <property type="entry name" value="4FE4S_FER_1"/>
    <property type="match status" value="2"/>
</dbReference>
<evidence type="ECO:0000313" key="2">
    <source>
        <dbReference type="EMBL" id="GAH38841.1"/>
    </source>
</evidence>
<evidence type="ECO:0000259" key="1">
    <source>
        <dbReference type="PROSITE" id="PS51379"/>
    </source>
</evidence>
<dbReference type="InterPro" id="IPR017900">
    <property type="entry name" value="4Fe4S_Fe_S_CS"/>
</dbReference>
<dbReference type="InterPro" id="IPR017896">
    <property type="entry name" value="4Fe4S_Fe-S-bd"/>
</dbReference>
<dbReference type="Gene3D" id="1.10.1060.10">
    <property type="entry name" value="Alpha-helical ferredoxin"/>
    <property type="match status" value="1"/>
</dbReference>
<gene>
    <name evidence="2" type="ORF">S03H2_16180</name>
</gene>
<accession>X1EZM2</accession>
<dbReference type="InterPro" id="IPR007525">
    <property type="entry name" value="FrhB_FdhB_C"/>
</dbReference>
<feature type="domain" description="4Fe-4S ferredoxin-type" evidence="1">
    <location>
        <begin position="255"/>
        <end position="285"/>
    </location>
</feature>
<dbReference type="EMBL" id="BARU01008256">
    <property type="protein sequence ID" value="GAH38841.1"/>
    <property type="molecule type" value="Genomic_DNA"/>
</dbReference>
<proteinExistence type="predicted"/>
<protein>
    <recommendedName>
        <fullName evidence="1">4Fe-4S ferredoxin-type domain-containing protein</fullName>
    </recommendedName>
</protein>
<name>X1EZM2_9ZZZZ</name>
<dbReference type="SUPFAM" id="SSF46548">
    <property type="entry name" value="alpha-helical ferredoxin"/>
    <property type="match status" value="1"/>
</dbReference>
<reference evidence="2" key="1">
    <citation type="journal article" date="2014" name="Front. Microbiol.">
        <title>High frequency of phylogenetically diverse reductive dehalogenase-homologous genes in deep subseafloor sedimentary metagenomes.</title>
        <authorList>
            <person name="Kawai M."/>
            <person name="Futagami T."/>
            <person name="Toyoda A."/>
            <person name="Takaki Y."/>
            <person name="Nishi S."/>
            <person name="Hori S."/>
            <person name="Arai W."/>
            <person name="Tsubouchi T."/>
            <person name="Morono Y."/>
            <person name="Uchiyama I."/>
            <person name="Ito T."/>
            <person name="Fujiyama A."/>
            <person name="Inagaki F."/>
            <person name="Takami H."/>
        </authorList>
    </citation>
    <scope>NUCLEOTIDE SEQUENCE</scope>
    <source>
        <strain evidence="2">Expedition CK06-06</strain>
    </source>
</reference>
<feature type="domain" description="4Fe-4S ferredoxin-type" evidence="1">
    <location>
        <begin position="203"/>
        <end position="223"/>
    </location>
</feature>